<gene>
    <name evidence="3" type="ORF">RFULGI_LOCUS16753</name>
</gene>
<evidence type="ECO:0000313" key="3">
    <source>
        <dbReference type="EMBL" id="CAG8791104.1"/>
    </source>
</evidence>
<dbReference type="Pfam" id="PF01498">
    <property type="entry name" value="HTH_Tnp_Tc3_2"/>
    <property type="match status" value="1"/>
</dbReference>
<dbReference type="PANTHER" id="PTHR23022:SF119">
    <property type="entry name" value="TC1-LIKE TRANSPOSASE DDE DOMAIN-CONTAINING PROTEIN"/>
    <property type="match status" value="1"/>
</dbReference>
<dbReference type="OrthoDB" id="2416077at2759"/>
<dbReference type="Gene3D" id="1.10.10.60">
    <property type="entry name" value="Homeodomain-like"/>
    <property type="match status" value="1"/>
</dbReference>
<comment type="caution">
    <text evidence="3">The sequence shown here is derived from an EMBL/GenBank/DDBJ whole genome shotgun (WGS) entry which is preliminary data.</text>
</comment>
<evidence type="ECO:0000259" key="1">
    <source>
        <dbReference type="Pfam" id="PF01498"/>
    </source>
</evidence>
<dbReference type="Pfam" id="PF13358">
    <property type="entry name" value="DDE_3"/>
    <property type="match status" value="1"/>
</dbReference>
<dbReference type="InterPro" id="IPR047655">
    <property type="entry name" value="Transpos_IS630-like"/>
</dbReference>
<dbReference type="EMBL" id="CAJVPZ010061411">
    <property type="protein sequence ID" value="CAG8791104.1"/>
    <property type="molecule type" value="Genomic_DNA"/>
</dbReference>
<dbReference type="AlphaFoldDB" id="A0A9N9JQF7"/>
<dbReference type="SUPFAM" id="SSF46689">
    <property type="entry name" value="Homeodomain-like"/>
    <property type="match status" value="1"/>
</dbReference>
<feature type="domain" description="Transposase Tc1-like" evidence="1">
    <location>
        <begin position="66"/>
        <end position="137"/>
    </location>
</feature>
<dbReference type="Proteomes" id="UP000789396">
    <property type="component" value="Unassembled WGS sequence"/>
</dbReference>
<dbReference type="PANTHER" id="PTHR23022">
    <property type="entry name" value="TRANSPOSABLE ELEMENT-RELATED"/>
    <property type="match status" value="1"/>
</dbReference>
<evidence type="ECO:0000259" key="2">
    <source>
        <dbReference type="Pfam" id="PF13358"/>
    </source>
</evidence>
<dbReference type="InterPro" id="IPR036397">
    <property type="entry name" value="RNaseH_sf"/>
</dbReference>
<sequence length="329" mass="38082">LTEAECFTVEKLKKEGMSAAKIARILGRSDTSVKNCLKRLRLTDNSSYLKRKSSGRKPLVNKRYERLIIRKVKSNPSMRRMTKRSLAAEFQSPPIAPSTLVKTLKKNGFKSYIARKKPFLTKKAQRERYNWAKEHKNWTKEDWRRVLWTDESSVSTDSNGKIRVWRRKEEVYDQSCTQATVKSGRKSIMVWGCVNGYNLPHLVRCPPRMNGEAYGEIIVDAVYPIIMATDDAIFQEDGARIHISKPVKKIKAELGIVPMKWPPYSPDLSPIENVWREVKCWIHKNRKPRNQTDLEEAVTAAWNNVAFETTLQFIDSMPDRVKEVIKKKG</sequence>
<dbReference type="InterPro" id="IPR009057">
    <property type="entry name" value="Homeodomain-like_sf"/>
</dbReference>
<keyword evidence="4" id="KW-1185">Reference proteome</keyword>
<evidence type="ECO:0000313" key="4">
    <source>
        <dbReference type="Proteomes" id="UP000789396"/>
    </source>
</evidence>
<dbReference type="Gene3D" id="3.30.420.10">
    <property type="entry name" value="Ribonuclease H-like superfamily/Ribonuclease H"/>
    <property type="match status" value="1"/>
</dbReference>
<dbReference type="GO" id="GO:0015074">
    <property type="term" value="P:DNA integration"/>
    <property type="evidence" value="ECO:0007669"/>
    <property type="project" value="InterPro"/>
</dbReference>
<name>A0A9N9JQF7_9GLOM</name>
<protein>
    <submittedName>
        <fullName evidence="3">17287_t:CDS:1</fullName>
    </submittedName>
</protein>
<feature type="non-terminal residue" evidence="3">
    <location>
        <position position="1"/>
    </location>
</feature>
<feature type="domain" description="Tc1-like transposase DDE" evidence="2">
    <location>
        <begin position="145"/>
        <end position="294"/>
    </location>
</feature>
<dbReference type="GO" id="GO:0006313">
    <property type="term" value="P:DNA transposition"/>
    <property type="evidence" value="ECO:0007669"/>
    <property type="project" value="InterPro"/>
</dbReference>
<dbReference type="InterPro" id="IPR052338">
    <property type="entry name" value="Transposase_5"/>
</dbReference>
<feature type="non-terminal residue" evidence="3">
    <location>
        <position position="329"/>
    </location>
</feature>
<dbReference type="InterPro" id="IPR002492">
    <property type="entry name" value="Transposase_Tc1-like"/>
</dbReference>
<dbReference type="NCBIfam" id="NF033545">
    <property type="entry name" value="transpos_IS630"/>
    <property type="match status" value="1"/>
</dbReference>
<dbReference type="GO" id="GO:0003677">
    <property type="term" value="F:DNA binding"/>
    <property type="evidence" value="ECO:0007669"/>
    <property type="project" value="InterPro"/>
</dbReference>
<accession>A0A9N9JQF7</accession>
<dbReference type="InterPro" id="IPR038717">
    <property type="entry name" value="Tc1-like_DDE_dom"/>
</dbReference>
<organism evidence="3 4">
    <name type="scientific">Racocetra fulgida</name>
    <dbReference type="NCBI Taxonomy" id="60492"/>
    <lineage>
        <taxon>Eukaryota</taxon>
        <taxon>Fungi</taxon>
        <taxon>Fungi incertae sedis</taxon>
        <taxon>Mucoromycota</taxon>
        <taxon>Glomeromycotina</taxon>
        <taxon>Glomeromycetes</taxon>
        <taxon>Diversisporales</taxon>
        <taxon>Gigasporaceae</taxon>
        <taxon>Racocetra</taxon>
    </lineage>
</organism>
<reference evidence="3" key="1">
    <citation type="submission" date="2021-06" db="EMBL/GenBank/DDBJ databases">
        <authorList>
            <person name="Kallberg Y."/>
            <person name="Tangrot J."/>
            <person name="Rosling A."/>
        </authorList>
    </citation>
    <scope>NUCLEOTIDE SEQUENCE</scope>
    <source>
        <strain evidence="3">IN212</strain>
    </source>
</reference>
<proteinExistence type="predicted"/>